<keyword evidence="2" id="KW-1185">Reference proteome</keyword>
<dbReference type="Proteomes" id="UP001139290">
    <property type="component" value="Unassembled WGS sequence"/>
</dbReference>
<evidence type="ECO:0000313" key="2">
    <source>
        <dbReference type="Proteomes" id="UP001139290"/>
    </source>
</evidence>
<reference evidence="1" key="1">
    <citation type="submission" date="2021-11" db="EMBL/GenBank/DDBJ databases">
        <title>Citrobacter meridianamericanus sp. nov. isolated from soil.</title>
        <authorList>
            <person name="Furlan J.P.R."/>
            <person name="Stehling E.G."/>
        </authorList>
    </citation>
    <scope>NUCLEOTIDE SEQUENCE</scope>
    <source>
        <strain evidence="1">BR102</strain>
    </source>
</reference>
<dbReference type="RefSeq" id="WP_252838089.1">
    <property type="nucleotide sequence ID" value="NZ_JAJJVQ010000002.1"/>
</dbReference>
<proteinExistence type="predicted"/>
<gene>
    <name evidence="1" type="ORF">LOD26_08505</name>
</gene>
<protein>
    <submittedName>
        <fullName evidence="1">Uncharacterized protein</fullName>
    </submittedName>
</protein>
<comment type="caution">
    <text evidence="1">The sequence shown here is derived from an EMBL/GenBank/DDBJ whole genome shotgun (WGS) entry which is preliminary data.</text>
</comment>
<organism evidence="1 2">
    <name type="scientific">Citrobacter meridianamericanus</name>
    <dbReference type="NCBI Taxonomy" id="2894201"/>
    <lineage>
        <taxon>Bacteria</taxon>
        <taxon>Pseudomonadati</taxon>
        <taxon>Pseudomonadota</taxon>
        <taxon>Gammaproteobacteria</taxon>
        <taxon>Enterobacterales</taxon>
        <taxon>Enterobacteriaceae</taxon>
        <taxon>Citrobacter</taxon>
    </lineage>
</organism>
<evidence type="ECO:0000313" key="1">
    <source>
        <dbReference type="EMBL" id="MCO5781371.1"/>
    </source>
</evidence>
<name>A0ABT1B7H9_9ENTR</name>
<accession>A0ABT1B7H9</accession>
<dbReference type="EMBL" id="JAJJVQ010000002">
    <property type="protein sequence ID" value="MCO5781371.1"/>
    <property type="molecule type" value="Genomic_DNA"/>
</dbReference>
<sequence>MKVELRVGDKKLIEPDFKVFTHVSDDDLILIGLKDMPIENEEKIDEYINRGDYKIEMSNGVVGLTIDNCIYSFELSYFLRGFLQSRKNNIFS</sequence>